<accession>A0A834TS37</accession>
<proteinExistence type="predicted"/>
<name>A0A834TS37_9FABA</name>
<sequence length="65" mass="7458">MGKNIDLYRTSMGANWERGARNKSRRRRRDQAEEWGPLAEITKGSRPISFVYSGVHDPKARGSRP</sequence>
<dbReference type="AlphaFoldDB" id="A0A834TS37"/>
<dbReference type="EMBL" id="JAAIUW010000006">
    <property type="protein sequence ID" value="KAF7826377.1"/>
    <property type="molecule type" value="Genomic_DNA"/>
</dbReference>
<organism evidence="2 3">
    <name type="scientific">Senna tora</name>
    <dbReference type="NCBI Taxonomy" id="362788"/>
    <lineage>
        <taxon>Eukaryota</taxon>
        <taxon>Viridiplantae</taxon>
        <taxon>Streptophyta</taxon>
        <taxon>Embryophyta</taxon>
        <taxon>Tracheophyta</taxon>
        <taxon>Spermatophyta</taxon>
        <taxon>Magnoliopsida</taxon>
        <taxon>eudicotyledons</taxon>
        <taxon>Gunneridae</taxon>
        <taxon>Pentapetalae</taxon>
        <taxon>rosids</taxon>
        <taxon>fabids</taxon>
        <taxon>Fabales</taxon>
        <taxon>Fabaceae</taxon>
        <taxon>Caesalpinioideae</taxon>
        <taxon>Cassia clade</taxon>
        <taxon>Senna</taxon>
    </lineage>
</organism>
<evidence type="ECO:0000256" key="1">
    <source>
        <dbReference type="SAM" id="MobiDB-lite"/>
    </source>
</evidence>
<feature type="region of interest" description="Disordered" evidence="1">
    <location>
        <begin position="1"/>
        <end position="35"/>
    </location>
</feature>
<gene>
    <name evidence="2" type="ORF">G2W53_017541</name>
</gene>
<evidence type="ECO:0000313" key="3">
    <source>
        <dbReference type="Proteomes" id="UP000634136"/>
    </source>
</evidence>
<dbReference type="Proteomes" id="UP000634136">
    <property type="component" value="Unassembled WGS sequence"/>
</dbReference>
<reference evidence="2" key="1">
    <citation type="submission" date="2020-09" db="EMBL/GenBank/DDBJ databases">
        <title>Genome-Enabled Discovery of Anthraquinone Biosynthesis in Senna tora.</title>
        <authorList>
            <person name="Kang S.-H."/>
            <person name="Pandey R.P."/>
            <person name="Lee C.-M."/>
            <person name="Sim J.-S."/>
            <person name="Jeong J.-T."/>
            <person name="Choi B.-S."/>
            <person name="Jung M."/>
            <person name="Ginzburg D."/>
            <person name="Zhao K."/>
            <person name="Won S.Y."/>
            <person name="Oh T.-J."/>
            <person name="Yu Y."/>
            <person name="Kim N.-H."/>
            <person name="Lee O.R."/>
            <person name="Lee T.-H."/>
            <person name="Bashyal P."/>
            <person name="Kim T.-S."/>
            <person name="Lee W.-H."/>
            <person name="Kawkins C."/>
            <person name="Kim C.-K."/>
            <person name="Kim J.S."/>
            <person name="Ahn B.O."/>
            <person name="Rhee S.Y."/>
            <person name="Sohng J.K."/>
        </authorList>
    </citation>
    <scope>NUCLEOTIDE SEQUENCE</scope>
    <source>
        <tissue evidence="2">Leaf</tissue>
    </source>
</reference>
<protein>
    <submittedName>
        <fullName evidence="2">Uncharacterized protein</fullName>
    </submittedName>
</protein>
<evidence type="ECO:0000313" key="2">
    <source>
        <dbReference type="EMBL" id="KAF7826377.1"/>
    </source>
</evidence>
<keyword evidence="3" id="KW-1185">Reference proteome</keyword>
<comment type="caution">
    <text evidence="2">The sequence shown here is derived from an EMBL/GenBank/DDBJ whole genome shotgun (WGS) entry which is preliminary data.</text>
</comment>